<feature type="coiled-coil region" evidence="1">
    <location>
        <begin position="121"/>
        <end position="169"/>
    </location>
</feature>
<evidence type="ECO:0000313" key="2">
    <source>
        <dbReference type="EMBL" id="KAH7084391.1"/>
    </source>
</evidence>
<dbReference type="EMBL" id="JAGMVJ010000012">
    <property type="protein sequence ID" value="KAH7084391.1"/>
    <property type="molecule type" value="Genomic_DNA"/>
</dbReference>
<organism evidence="2 3">
    <name type="scientific">Paraphoma chrysanthemicola</name>
    <dbReference type="NCBI Taxonomy" id="798071"/>
    <lineage>
        <taxon>Eukaryota</taxon>
        <taxon>Fungi</taxon>
        <taxon>Dikarya</taxon>
        <taxon>Ascomycota</taxon>
        <taxon>Pezizomycotina</taxon>
        <taxon>Dothideomycetes</taxon>
        <taxon>Pleosporomycetidae</taxon>
        <taxon>Pleosporales</taxon>
        <taxon>Pleosporineae</taxon>
        <taxon>Phaeosphaeriaceae</taxon>
        <taxon>Paraphoma</taxon>
    </lineage>
</organism>
<keyword evidence="3" id="KW-1185">Reference proteome</keyword>
<protein>
    <submittedName>
        <fullName evidence="2">Uncharacterized protein</fullName>
    </submittedName>
</protein>
<accession>A0A8K0R412</accession>
<evidence type="ECO:0000313" key="3">
    <source>
        <dbReference type="Proteomes" id="UP000813461"/>
    </source>
</evidence>
<name>A0A8K0R412_9PLEO</name>
<gene>
    <name evidence="2" type="ORF">FB567DRAFT_528885</name>
</gene>
<comment type="caution">
    <text evidence="2">The sequence shown here is derived from an EMBL/GenBank/DDBJ whole genome shotgun (WGS) entry which is preliminary data.</text>
</comment>
<dbReference type="Proteomes" id="UP000813461">
    <property type="component" value="Unassembled WGS sequence"/>
</dbReference>
<dbReference type="AlphaFoldDB" id="A0A8K0R412"/>
<keyword evidence="1" id="KW-0175">Coiled coil</keyword>
<sequence>MPACTSSHRCPTRAIVDYKRSTSRLSKFHEKFSSTQHQRATLRRPDHSDTRQNHHFIEGLPTMWALANRRHRAHSPSYYNNYDLDFYRPYAAADVLSPAYSYGNQGFPYLLGDYIAPTFGIEQATRMHASALAELEKAKEKHDEAKKKMEECEKRVKQADEMLRAAKYTAMCAS</sequence>
<evidence type="ECO:0000256" key="1">
    <source>
        <dbReference type="SAM" id="Coils"/>
    </source>
</evidence>
<proteinExistence type="predicted"/>
<dbReference type="OrthoDB" id="10364605at2759"/>
<reference evidence="2" key="1">
    <citation type="journal article" date="2021" name="Nat. Commun.">
        <title>Genetic determinants of endophytism in the Arabidopsis root mycobiome.</title>
        <authorList>
            <person name="Mesny F."/>
            <person name="Miyauchi S."/>
            <person name="Thiergart T."/>
            <person name="Pickel B."/>
            <person name="Atanasova L."/>
            <person name="Karlsson M."/>
            <person name="Huettel B."/>
            <person name="Barry K.W."/>
            <person name="Haridas S."/>
            <person name="Chen C."/>
            <person name="Bauer D."/>
            <person name="Andreopoulos W."/>
            <person name="Pangilinan J."/>
            <person name="LaButti K."/>
            <person name="Riley R."/>
            <person name="Lipzen A."/>
            <person name="Clum A."/>
            <person name="Drula E."/>
            <person name="Henrissat B."/>
            <person name="Kohler A."/>
            <person name="Grigoriev I.V."/>
            <person name="Martin F.M."/>
            <person name="Hacquard S."/>
        </authorList>
    </citation>
    <scope>NUCLEOTIDE SEQUENCE</scope>
    <source>
        <strain evidence="2">MPI-SDFR-AT-0120</strain>
    </source>
</reference>